<name>A0ABW3VWA6_9ACTN</name>
<feature type="transmembrane region" description="Helical" evidence="6">
    <location>
        <begin position="343"/>
        <end position="361"/>
    </location>
</feature>
<feature type="transmembrane region" description="Helical" evidence="6">
    <location>
        <begin position="367"/>
        <end position="395"/>
    </location>
</feature>
<feature type="transmembrane region" description="Helical" evidence="6">
    <location>
        <begin position="160"/>
        <end position="184"/>
    </location>
</feature>
<sequence>MTDPQTATTGLRRNAVGVTGIVFFVVAAAAPLAATLGASPVAFASVGVGAPSAYLLIGLVLVLFAVGYAAMSRHVTSSAGFAAYLEAAFGRTAGFVGAGVALLAYNCMLIGLYGFFGFLTSSVADDLFGINLHWTWWTVIVWAAVAILGYLEINLSAKVLGVLMVFEVLILLVFDVAVFVQGGAQGLSFQSFAPDNAFASGVGIAVLFAAASFVGFEATAIYGEEARDPERTVPRATYLAVVLIAVFYTISTWAIALAYGDDSVRNAAINDPAGLVFAVNDRFVNHFSTDVMNLLLVTSTFAVVLAFHNTLSRYMFALARSGVLPTFLSHTHPRSQSPHRSSLVGSVVTIAVLAGFMVANADPFAQLYSWLVGVGTLGVVLLQAVTAVAVVVFFLRKRRDRFRIWTTGVAPALGGVGLFTAAYLAIDNWAILTGATAGFPKHLPWAIAVAGVIGLVWAYLTRGSARSFANSFPAGVAHESQAVISGAVPPKVNE</sequence>
<keyword evidence="3 6" id="KW-0812">Transmembrane</keyword>
<dbReference type="Proteomes" id="UP001597229">
    <property type="component" value="Unassembled WGS sequence"/>
</dbReference>
<gene>
    <name evidence="7" type="ORF">ACFQ3F_03430</name>
</gene>
<organism evidence="7 8">
    <name type="scientific">Nocardioides ginsengisoli</name>
    <dbReference type="NCBI Taxonomy" id="363868"/>
    <lineage>
        <taxon>Bacteria</taxon>
        <taxon>Bacillati</taxon>
        <taxon>Actinomycetota</taxon>
        <taxon>Actinomycetes</taxon>
        <taxon>Propionibacteriales</taxon>
        <taxon>Nocardioidaceae</taxon>
        <taxon>Nocardioides</taxon>
    </lineage>
</organism>
<feature type="transmembrane region" description="Helical" evidence="6">
    <location>
        <begin position="52"/>
        <end position="71"/>
    </location>
</feature>
<evidence type="ECO:0000256" key="4">
    <source>
        <dbReference type="ARBA" id="ARBA00022989"/>
    </source>
</evidence>
<evidence type="ECO:0000313" key="8">
    <source>
        <dbReference type="Proteomes" id="UP001597229"/>
    </source>
</evidence>
<feature type="transmembrane region" description="Helical" evidence="6">
    <location>
        <begin position="291"/>
        <end position="311"/>
    </location>
</feature>
<feature type="transmembrane region" description="Helical" evidence="6">
    <location>
        <begin position="134"/>
        <end position="153"/>
    </location>
</feature>
<feature type="transmembrane region" description="Helical" evidence="6">
    <location>
        <begin position="92"/>
        <end position="114"/>
    </location>
</feature>
<dbReference type="PIRSF" id="PIRSF006060">
    <property type="entry name" value="AA_transporter"/>
    <property type="match status" value="1"/>
</dbReference>
<feature type="transmembrane region" description="Helical" evidence="6">
    <location>
        <begin position="196"/>
        <end position="216"/>
    </location>
</feature>
<keyword evidence="2" id="KW-1003">Cell membrane</keyword>
<dbReference type="Pfam" id="PF13520">
    <property type="entry name" value="AA_permease_2"/>
    <property type="match status" value="1"/>
</dbReference>
<dbReference type="Gene3D" id="1.20.1740.10">
    <property type="entry name" value="Amino acid/polyamine transporter I"/>
    <property type="match status" value="1"/>
</dbReference>
<evidence type="ECO:0000256" key="5">
    <source>
        <dbReference type="ARBA" id="ARBA00023136"/>
    </source>
</evidence>
<protein>
    <submittedName>
        <fullName evidence="7">APC family permease</fullName>
    </submittedName>
</protein>
<feature type="transmembrane region" description="Helical" evidence="6">
    <location>
        <begin position="442"/>
        <end position="460"/>
    </location>
</feature>
<dbReference type="EMBL" id="JBHTLX010000005">
    <property type="protein sequence ID" value="MFD1246832.1"/>
    <property type="molecule type" value="Genomic_DNA"/>
</dbReference>
<feature type="transmembrane region" description="Helical" evidence="6">
    <location>
        <begin position="237"/>
        <end position="259"/>
    </location>
</feature>
<evidence type="ECO:0000256" key="2">
    <source>
        <dbReference type="ARBA" id="ARBA00022475"/>
    </source>
</evidence>
<comment type="subcellular location">
    <subcellularLocation>
        <location evidence="1">Cell membrane</location>
        <topology evidence="1">Multi-pass membrane protein</topology>
    </subcellularLocation>
</comment>
<evidence type="ECO:0000256" key="1">
    <source>
        <dbReference type="ARBA" id="ARBA00004651"/>
    </source>
</evidence>
<feature type="transmembrane region" description="Helical" evidence="6">
    <location>
        <begin position="402"/>
        <end position="426"/>
    </location>
</feature>
<accession>A0ABW3VWA6</accession>
<evidence type="ECO:0000256" key="6">
    <source>
        <dbReference type="SAM" id="Phobius"/>
    </source>
</evidence>
<dbReference type="RefSeq" id="WP_367917692.1">
    <property type="nucleotide sequence ID" value="NZ_BAABAC010000005.1"/>
</dbReference>
<evidence type="ECO:0000313" key="7">
    <source>
        <dbReference type="EMBL" id="MFD1246832.1"/>
    </source>
</evidence>
<keyword evidence="8" id="KW-1185">Reference proteome</keyword>
<dbReference type="PANTHER" id="PTHR42770">
    <property type="entry name" value="AMINO ACID TRANSPORTER-RELATED"/>
    <property type="match status" value="1"/>
</dbReference>
<dbReference type="InterPro" id="IPR002293">
    <property type="entry name" value="AA/rel_permease1"/>
</dbReference>
<dbReference type="PANTHER" id="PTHR42770:SF16">
    <property type="entry name" value="AMINO ACID PERMEASE"/>
    <property type="match status" value="1"/>
</dbReference>
<dbReference type="InterPro" id="IPR050367">
    <property type="entry name" value="APC_superfamily"/>
</dbReference>
<proteinExistence type="predicted"/>
<keyword evidence="4 6" id="KW-1133">Transmembrane helix</keyword>
<feature type="transmembrane region" description="Helical" evidence="6">
    <location>
        <begin position="21"/>
        <end position="46"/>
    </location>
</feature>
<comment type="caution">
    <text evidence="7">The sequence shown here is derived from an EMBL/GenBank/DDBJ whole genome shotgun (WGS) entry which is preliminary data.</text>
</comment>
<evidence type="ECO:0000256" key="3">
    <source>
        <dbReference type="ARBA" id="ARBA00022692"/>
    </source>
</evidence>
<reference evidence="8" key="1">
    <citation type="journal article" date="2019" name="Int. J. Syst. Evol. Microbiol.">
        <title>The Global Catalogue of Microorganisms (GCM) 10K type strain sequencing project: providing services to taxonomists for standard genome sequencing and annotation.</title>
        <authorList>
            <consortium name="The Broad Institute Genomics Platform"/>
            <consortium name="The Broad Institute Genome Sequencing Center for Infectious Disease"/>
            <person name="Wu L."/>
            <person name="Ma J."/>
        </authorList>
    </citation>
    <scope>NUCLEOTIDE SEQUENCE [LARGE SCALE GENOMIC DNA]</scope>
    <source>
        <strain evidence="8">CCUG 52478</strain>
    </source>
</reference>
<keyword evidence="5 6" id="KW-0472">Membrane</keyword>